<dbReference type="InterPro" id="IPR050121">
    <property type="entry name" value="Cytochrome_P450_monoxygenase"/>
</dbReference>
<dbReference type="GO" id="GO:0043386">
    <property type="term" value="P:mycotoxin biosynthetic process"/>
    <property type="evidence" value="ECO:0007669"/>
    <property type="project" value="UniProtKB-ARBA"/>
</dbReference>
<dbReference type="GO" id="GO:0005506">
    <property type="term" value="F:iron ion binding"/>
    <property type="evidence" value="ECO:0007669"/>
    <property type="project" value="InterPro"/>
</dbReference>
<evidence type="ECO:0000313" key="4">
    <source>
        <dbReference type="EMBL" id="KAJ5113101.1"/>
    </source>
</evidence>
<keyword evidence="5" id="KW-1185">Reference proteome</keyword>
<keyword evidence="3" id="KW-0472">Membrane</keyword>
<name>A0A9W9KPI3_9EURO</name>
<evidence type="ECO:0000313" key="5">
    <source>
        <dbReference type="Proteomes" id="UP001149165"/>
    </source>
</evidence>
<dbReference type="EMBL" id="JAPQKH010000002">
    <property type="protein sequence ID" value="KAJ5113101.1"/>
    <property type="molecule type" value="Genomic_DNA"/>
</dbReference>
<dbReference type="PANTHER" id="PTHR24305:SF166">
    <property type="entry name" value="CYTOCHROME P450 12A4, MITOCHONDRIAL-RELATED"/>
    <property type="match status" value="1"/>
</dbReference>
<dbReference type="AlphaFoldDB" id="A0A9W9KPI3"/>
<evidence type="ECO:0000256" key="3">
    <source>
        <dbReference type="SAM" id="Phobius"/>
    </source>
</evidence>
<feature type="transmembrane region" description="Helical" evidence="3">
    <location>
        <begin position="6"/>
        <end position="21"/>
    </location>
</feature>
<feature type="binding site" description="axial binding residue" evidence="2">
    <location>
        <position position="500"/>
    </location>
    <ligand>
        <name>heme</name>
        <dbReference type="ChEBI" id="CHEBI:30413"/>
    </ligand>
    <ligandPart>
        <name>Fe</name>
        <dbReference type="ChEBI" id="CHEBI:18248"/>
    </ligandPart>
</feature>
<dbReference type="InterPro" id="IPR001128">
    <property type="entry name" value="Cyt_P450"/>
</dbReference>
<dbReference type="Proteomes" id="UP001149165">
    <property type="component" value="Unassembled WGS sequence"/>
</dbReference>
<dbReference type="GO" id="GO:0004497">
    <property type="term" value="F:monooxygenase activity"/>
    <property type="evidence" value="ECO:0007669"/>
    <property type="project" value="InterPro"/>
</dbReference>
<evidence type="ECO:0000256" key="2">
    <source>
        <dbReference type="PIRSR" id="PIRSR602401-1"/>
    </source>
</evidence>
<dbReference type="SUPFAM" id="SSF48264">
    <property type="entry name" value="Cytochrome P450"/>
    <property type="match status" value="1"/>
</dbReference>
<evidence type="ECO:0000256" key="1">
    <source>
        <dbReference type="ARBA" id="ARBA00010617"/>
    </source>
</evidence>
<dbReference type="Gene3D" id="1.10.630.10">
    <property type="entry name" value="Cytochrome P450"/>
    <property type="match status" value="1"/>
</dbReference>
<dbReference type="Pfam" id="PF00067">
    <property type="entry name" value="p450"/>
    <property type="match status" value="1"/>
</dbReference>
<dbReference type="PRINTS" id="PR00385">
    <property type="entry name" value="P450"/>
</dbReference>
<dbReference type="PRINTS" id="PR00463">
    <property type="entry name" value="EP450I"/>
</dbReference>
<keyword evidence="3" id="KW-0812">Transmembrane</keyword>
<reference evidence="4" key="1">
    <citation type="submission" date="2022-11" db="EMBL/GenBank/DDBJ databases">
        <authorList>
            <person name="Petersen C."/>
        </authorList>
    </citation>
    <scope>NUCLEOTIDE SEQUENCE</scope>
    <source>
        <strain evidence="4">IBT 30069</strain>
    </source>
</reference>
<organism evidence="4 5">
    <name type="scientific">Penicillium angulare</name>
    <dbReference type="NCBI Taxonomy" id="116970"/>
    <lineage>
        <taxon>Eukaryota</taxon>
        <taxon>Fungi</taxon>
        <taxon>Dikarya</taxon>
        <taxon>Ascomycota</taxon>
        <taxon>Pezizomycotina</taxon>
        <taxon>Eurotiomycetes</taxon>
        <taxon>Eurotiomycetidae</taxon>
        <taxon>Eurotiales</taxon>
        <taxon>Aspergillaceae</taxon>
        <taxon>Penicillium</taxon>
    </lineage>
</organism>
<comment type="cofactor">
    <cofactor evidence="2">
        <name>heme</name>
        <dbReference type="ChEBI" id="CHEBI:30413"/>
    </cofactor>
</comment>
<keyword evidence="3" id="KW-1133">Transmembrane helix</keyword>
<reference evidence="4" key="2">
    <citation type="journal article" date="2023" name="IMA Fungus">
        <title>Comparative genomic study of the Penicillium genus elucidates a diverse pangenome and 15 lateral gene transfer events.</title>
        <authorList>
            <person name="Petersen C."/>
            <person name="Sorensen T."/>
            <person name="Nielsen M.R."/>
            <person name="Sondergaard T.E."/>
            <person name="Sorensen J.L."/>
            <person name="Fitzpatrick D.A."/>
            <person name="Frisvad J.C."/>
            <person name="Nielsen K.L."/>
        </authorList>
    </citation>
    <scope>NUCLEOTIDE SEQUENCE</scope>
    <source>
        <strain evidence="4">IBT 30069</strain>
    </source>
</reference>
<gene>
    <name evidence="4" type="ORF">N7456_001635</name>
</gene>
<dbReference type="InterPro" id="IPR002401">
    <property type="entry name" value="Cyt_P450_E_grp-I"/>
</dbReference>
<dbReference type="GO" id="GO:0020037">
    <property type="term" value="F:heme binding"/>
    <property type="evidence" value="ECO:0007669"/>
    <property type="project" value="InterPro"/>
</dbReference>
<comment type="similarity">
    <text evidence="1">Belongs to the cytochrome P450 family.</text>
</comment>
<feature type="transmembrane region" description="Helical" evidence="3">
    <location>
        <begin position="33"/>
        <end position="53"/>
    </location>
</feature>
<dbReference type="InterPro" id="IPR036396">
    <property type="entry name" value="Cyt_P450_sf"/>
</dbReference>
<dbReference type="GO" id="GO:0016705">
    <property type="term" value="F:oxidoreductase activity, acting on paired donors, with incorporation or reduction of molecular oxygen"/>
    <property type="evidence" value="ECO:0007669"/>
    <property type="project" value="InterPro"/>
</dbReference>
<keyword evidence="2" id="KW-0479">Metal-binding</keyword>
<protein>
    <submittedName>
        <fullName evidence="4">Cytochrome P450</fullName>
    </submittedName>
</protein>
<sequence length="561" mass="63458">MAPIVWKLIQIAIVGATYAVARYGPDEGFTARVGWLGCFSILESIALFGYFIYARVIWPLYLTPLTKLPQVKGGSWLNGHFRDIFMNGTGECERRWMYQVPNEGFVYYRSLLNMQRVIVTSPQAVQHIATHTDDFKKPSPAKAIAGKVLGEGLVLAELDKHRHQRRVFMPIFAPQHIREMFPIFWGKTREVTQKLTQHVLESQTVPWSKSEGAVFEIGNWSSRAALDIIGMATLGADFGSIQDEDAPMATAYRQSIEPSRGHVAHAMLKVFIPEWYVDMLPDKWNSAQDNAVPIIRGEFRRLLRERRLKEAEKTNTGKDLLSLCFKYAETANADEEDTIDQMATFLAAGHETISVGITWSIYMLCLHPEWQPILREEARRIFPDPNAEDEKNGAGVTSADLDNMPMMQAFTHEVLRWLPPIPQNMREPLRDVVIDGVLIPKGTWIVVPFKGLQRDTRFWGPDAGVFNPHRFLNPDGTFKPSGGCTNKYTNLSFFQGSRSCVAQGFSKAEMACIVGAWVGRFNFELVDPELHDEEKMPITLGSLSSRPLHGLDVKWTLVDGW</sequence>
<dbReference type="OrthoDB" id="1470350at2759"/>
<dbReference type="CDD" id="cd11069">
    <property type="entry name" value="CYP_FUM15-like"/>
    <property type="match status" value="1"/>
</dbReference>
<comment type="caution">
    <text evidence="4">The sequence shown here is derived from an EMBL/GenBank/DDBJ whole genome shotgun (WGS) entry which is preliminary data.</text>
</comment>
<keyword evidence="2" id="KW-0349">Heme</keyword>
<keyword evidence="2" id="KW-0408">Iron</keyword>
<accession>A0A9W9KPI3</accession>
<dbReference type="PANTHER" id="PTHR24305">
    <property type="entry name" value="CYTOCHROME P450"/>
    <property type="match status" value="1"/>
</dbReference>
<proteinExistence type="inferred from homology"/>